<proteinExistence type="predicted"/>
<organism evidence="2 3">
    <name type="scientific">Kribbella alba</name>
    <dbReference type="NCBI Taxonomy" id="190197"/>
    <lineage>
        <taxon>Bacteria</taxon>
        <taxon>Bacillati</taxon>
        <taxon>Actinomycetota</taxon>
        <taxon>Actinomycetes</taxon>
        <taxon>Propionibacteriales</taxon>
        <taxon>Kribbellaceae</taxon>
        <taxon>Kribbella</taxon>
    </lineage>
</organism>
<dbReference type="Proteomes" id="UP001501319">
    <property type="component" value="Unassembled WGS sequence"/>
</dbReference>
<reference evidence="2 3" key="1">
    <citation type="journal article" date="2019" name="Int. J. Syst. Evol. Microbiol.">
        <title>The Global Catalogue of Microorganisms (GCM) 10K type strain sequencing project: providing services to taxonomists for standard genome sequencing and annotation.</title>
        <authorList>
            <consortium name="The Broad Institute Genomics Platform"/>
            <consortium name="The Broad Institute Genome Sequencing Center for Infectious Disease"/>
            <person name="Wu L."/>
            <person name="Ma J."/>
        </authorList>
    </citation>
    <scope>NUCLEOTIDE SEQUENCE [LARGE SCALE GENOMIC DNA]</scope>
    <source>
        <strain evidence="2 3">JCM 14306</strain>
    </source>
</reference>
<dbReference type="EMBL" id="BAAANE010000005">
    <property type="protein sequence ID" value="GAA1640036.1"/>
    <property type="molecule type" value="Genomic_DNA"/>
</dbReference>
<evidence type="ECO:0000256" key="1">
    <source>
        <dbReference type="SAM" id="MobiDB-lite"/>
    </source>
</evidence>
<evidence type="ECO:0000313" key="3">
    <source>
        <dbReference type="Proteomes" id="UP001501319"/>
    </source>
</evidence>
<sequence>MTIQHNDPTERALSNDPDSRHPLFSPLTFTEAAHLIRLALTAAAAQGFPATYDGAGAMVVTPPAELALTGSGPEIVVGLTNLARAVSAHSRHRWPQLVEEHLAHLASSLLHGPPPPPADPERELFLRLAAARSLPPEWTASAPEFLPGLLSVPATHENGMVAMHLDPSDFGMTWPEAQRIGLANLRRLTDTVDYAEYGDVRVAVLSGSSFAASRALVLDTVLRESLHVENPEYGVLVALPVRHLLLVHVIQDLSVITALSMMLHLTGHAHAEEPGPLSPWVYLVDKDGWHPATASEPDEDLHFRLTPRMLALVDELRQLE</sequence>
<evidence type="ECO:0000313" key="2">
    <source>
        <dbReference type="EMBL" id="GAA1640036.1"/>
    </source>
</evidence>
<comment type="caution">
    <text evidence="2">The sequence shown here is derived from an EMBL/GenBank/DDBJ whole genome shotgun (WGS) entry which is preliminary data.</text>
</comment>
<feature type="region of interest" description="Disordered" evidence="1">
    <location>
        <begin position="1"/>
        <end position="20"/>
    </location>
</feature>
<keyword evidence="3" id="KW-1185">Reference proteome</keyword>
<name>A0ABN2FDW0_9ACTN</name>
<accession>A0ABN2FDW0</accession>
<gene>
    <name evidence="2" type="ORF">GCM10009744_32170</name>
</gene>
<dbReference type="RefSeq" id="WP_344112259.1">
    <property type="nucleotide sequence ID" value="NZ_BAAANE010000005.1"/>
</dbReference>
<protein>
    <submittedName>
        <fullName evidence="2">Uncharacterized protein</fullName>
    </submittedName>
</protein>